<dbReference type="InterPro" id="IPR036890">
    <property type="entry name" value="HATPase_C_sf"/>
</dbReference>
<dbReference type="Pfam" id="PF00072">
    <property type="entry name" value="Response_reg"/>
    <property type="match status" value="1"/>
</dbReference>
<dbReference type="CDD" id="cd00075">
    <property type="entry name" value="HATPase"/>
    <property type="match status" value="1"/>
</dbReference>
<evidence type="ECO:0000313" key="7">
    <source>
        <dbReference type="EMBL" id="TWI74172.1"/>
    </source>
</evidence>
<dbReference type="AlphaFoldDB" id="A0A562RYL4"/>
<dbReference type="InterPro" id="IPR004358">
    <property type="entry name" value="Sig_transdc_His_kin-like_C"/>
</dbReference>
<dbReference type="PROSITE" id="PS50110">
    <property type="entry name" value="RESPONSE_REGULATORY"/>
    <property type="match status" value="1"/>
</dbReference>
<evidence type="ECO:0000256" key="2">
    <source>
        <dbReference type="ARBA" id="ARBA00012438"/>
    </source>
</evidence>
<evidence type="ECO:0000256" key="3">
    <source>
        <dbReference type="ARBA" id="ARBA00022553"/>
    </source>
</evidence>
<protein>
    <recommendedName>
        <fullName evidence="2">histidine kinase</fullName>
        <ecNumber evidence="2">2.7.13.3</ecNumber>
    </recommendedName>
</protein>
<proteinExistence type="predicted"/>
<feature type="domain" description="Histidine kinase" evidence="5">
    <location>
        <begin position="164"/>
        <end position="381"/>
    </location>
</feature>
<dbReference type="Gene3D" id="1.10.287.130">
    <property type="match status" value="1"/>
</dbReference>
<evidence type="ECO:0000259" key="6">
    <source>
        <dbReference type="PROSITE" id="PS50110"/>
    </source>
</evidence>
<reference evidence="7 8" key="1">
    <citation type="submission" date="2019-07" db="EMBL/GenBank/DDBJ databases">
        <title>Genome sequencing of 100 strains of the haloalkaliphilic chemolithoautotrophic sulfur-oxidizing bacterium Thioalkalivibrio.</title>
        <authorList>
            <person name="Muyzer G."/>
        </authorList>
    </citation>
    <scope>NUCLEOTIDE SEQUENCE [LARGE SCALE GENOMIC DNA]</scope>
    <source>
        <strain evidence="7 8">ASO4-4</strain>
    </source>
</reference>
<evidence type="ECO:0000259" key="5">
    <source>
        <dbReference type="PROSITE" id="PS50109"/>
    </source>
</evidence>
<evidence type="ECO:0000256" key="4">
    <source>
        <dbReference type="PROSITE-ProRule" id="PRU00169"/>
    </source>
</evidence>
<keyword evidence="3 4" id="KW-0597">Phosphoprotein</keyword>
<dbReference type="GO" id="GO:0000155">
    <property type="term" value="F:phosphorelay sensor kinase activity"/>
    <property type="evidence" value="ECO:0007669"/>
    <property type="project" value="InterPro"/>
</dbReference>
<dbReference type="PROSITE" id="PS50109">
    <property type="entry name" value="HIS_KIN"/>
    <property type="match status" value="1"/>
</dbReference>
<comment type="catalytic activity">
    <reaction evidence="1">
        <text>ATP + protein L-histidine = ADP + protein N-phospho-L-histidine.</text>
        <dbReference type="EC" id="2.7.13.3"/>
    </reaction>
</comment>
<dbReference type="Pfam" id="PF02518">
    <property type="entry name" value="HATPase_c"/>
    <property type="match status" value="1"/>
</dbReference>
<dbReference type="CDD" id="cd00082">
    <property type="entry name" value="HisKA"/>
    <property type="match status" value="1"/>
</dbReference>
<dbReference type="Pfam" id="PF00512">
    <property type="entry name" value="HisKA"/>
    <property type="match status" value="1"/>
</dbReference>
<dbReference type="RefSeq" id="WP_144683168.1">
    <property type="nucleotide sequence ID" value="NZ_VLLC01000006.1"/>
</dbReference>
<dbReference type="PANTHER" id="PTHR43547:SF2">
    <property type="entry name" value="HYBRID SIGNAL TRANSDUCTION HISTIDINE KINASE C"/>
    <property type="match status" value="1"/>
</dbReference>
<evidence type="ECO:0000256" key="1">
    <source>
        <dbReference type="ARBA" id="ARBA00000085"/>
    </source>
</evidence>
<dbReference type="Gene3D" id="3.40.50.2300">
    <property type="match status" value="1"/>
</dbReference>
<dbReference type="SUPFAM" id="SSF47384">
    <property type="entry name" value="Homodimeric domain of signal transducing histidine kinase"/>
    <property type="match status" value="1"/>
</dbReference>
<dbReference type="PRINTS" id="PR00344">
    <property type="entry name" value="BCTRLSENSOR"/>
</dbReference>
<dbReference type="PANTHER" id="PTHR43547">
    <property type="entry name" value="TWO-COMPONENT HISTIDINE KINASE"/>
    <property type="match status" value="1"/>
</dbReference>
<comment type="caution">
    <text evidence="7">The sequence shown here is derived from an EMBL/GenBank/DDBJ whole genome shotgun (WGS) entry which is preliminary data.</text>
</comment>
<dbReference type="EC" id="2.7.13.3" evidence="2"/>
<dbReference type="SMART" id="SM00387">
    <property type="entry name" value="HATPase_c"/>
    <property type="match status" value="1"/>
</dbReference>
<dbReference type="InterPro" id="IPR001789">
    <property type="entry name" value="Sig_transdc_resp-reg_receiver"/>
</dbReference>
<dbReference type="EMBL" id="VLLC01000006">
    <property type="protein sequence ID" value="TWI74172.1"/>
    <property type="molecule type" value="Genomic_DNA"/>
</dbReference>
<dbReference type="SMART" id="SM00388">
    <property type="entry name" value="HisKA"/>
    <property type="match status" value="1"/>
</dbReference>
<dbReference type="InterPro" id="IPR005467">
    <property type="entry name" value="His_kinase_dom"/>
</dbReference>
<name>A0A562RYL4_9BACT</name>
<dbReference type="Gene3D" id="3.30.565.10">
    <property type="entry name" value="Histidine kinase-like ATPase, C-terminal domain"/>
    <property type="match status" value="1"/>
</dbReference>
<feature type="domain" description="Response regulatory" evidence="6">
    <location>
        <begin position="12"/>
        <end position="126"/>
    </location>
</feature>
<dbReference type="Proteomes" id="UP000318307">
    <property type="component" value="Unassembled WGS sequence"/>
</dbReference>
<keyword evidence="8" id="KW-1185">Reference proteome</keyword>
<dbReference type="OrthoDB" id="9777714at2"/>
<dbReference type="SMART" id="SM00448">
    <property type="entry name" value="REC"/>
    <property type="match status" value="1"/>
</dbReference>
<accession>A0A562RYL4</accession>
<evidence type="ECO:0000313" key="8">
    <source>
        <dbReference type="Proteomes" id="UP000318307"/>
    </source>
</evidence>
<sequence length="387" mass="42561">MPNTGRRYHDVSLVLVDDEQAFREALARRLEKRNLKVFPTGSAREAMALLETENADVVVSDIRMPEQDGLSLMARIREIYPDMEVILLTGQGDIREGVEGIRAGAFDYITKPVEIDHIESKIFQAAAAVRRRRERKAEGEIRKELEERAIQAEKLATVGTLATGVAHEINNPLAIINEAAGWIGQVMDRPSMQDLPEKASLKRASDVIQTAVERARRITHQLLGMVRREAEAPGPCDMPAFLQEVASLSRTIHPESEVTIVVENGPELTLFTDPHRLRQILVNLVENAIQAMPKGGCVSLSAFAPEKEKISIQIKDTGPGIPESVKKRIFDPFYTTKPQGKGTGLGLYLCRDLAHQLGGELVVSSRPGEGASFILTLPGVLPKTAST</sequence>
<gene>
    <name evidence="7" type="ORF">LZ24_01112</name>
</gene>
<dbReference type="InterPro" id="IPR011006">
    <property type="entry name" value="CheY-like_superfamily"/>
</dbReference>
<organism evidence="7 8">
    <name type="scientific">Desulfobotulus alkaliphilus</name>
    <dbReference type="NCBI Taxonomy" id="622671"/>
    <lineage>
        <taxon>Bacteria</taxon>
        <taxon>Pseudomonadati</taxon>
        <taxon>Thermodesulfobacteriota</taxon>
        <taxon>Desulfobacteria</taxon>
        <taxon>Desulfobacterales</taxon>
        <taxon>Desulfobacteraceae</taxon>
        <taxon>Desulfobotulus</taxon>
    </lineage>
</organism>
<dbReference type="SUPFAM" id="SSF55874">
    <property type="entry name" value="ATPase domain of HSP90 chaperone/DNA topoisomerase II/histidine kinase"/>
    <property type="match status" value="1"/>
</dbReference>
<feature type="modified residue" description="4-aspartylphosphate" evidence="4">
    <location>
        <position position="61"/>
    </location>
</feature>
<dbReference type="InterPro" id="IPR003661">
    <property type="entry name" value="HisK_dim/P_dom"/>
</dbReference>
<dbReference type="InterPro" id="IPR036097">
    <property type="entry name" value="HisK_dim/P_sf"/>
</dbReference>
<dbReference type="InterPro" id="IPR003594">
    <property type="entry name" value="HATPase_dom"/>
</dbReference>
<dbReference type="SUPFAM" id="SSF52172">
    <property type="entry name" value="CheY-like"/>
    <property type="match status" value="1"/>
</dbReference>